<evidence type="ECO:0000313" key="4">
    <source>
        <dbReference type="WBParaSite" id="TCNE_0001015801-mRNA-1"/>
    </source>
</evidence>
<organism evidence="3 4">
    <name type="scientific">Toxocara canis</name>
    <name type="common">Canine roundworm</name>
    <dbReference type="NCBI Taxonomy" id="6265"/>
    <lineage>
        <taxon>Eukaryota</taxon>
        <taxon>Metazoa</taxon>
        <taxon>Ecdysozoa</taxon>
        <taxon>Nematoda</taxon>
        <taxon>Chromadorea</taxon>
        <taxon>Rhabditida</taxon>
        <taxon>Spirurina</taxon>
        <taxon>Ascaridomorpha</taxon>
        <taxon>Ascaridoidea</taxon>
        <taxon>Toxocaridae</taxon>
        <taxon>Toxocara</taxon>
    </lineage>
</organism>
<accession>A0A183UNT8</accession>
<keyword evidence="3" id="KW-1185">Reference proteome</keyword>
<feature type="compositionally biased region" description="Basic residues" evidence="1">
    <location>
        <begin position="213"/>
        <end position="230"/>
    </location>
</feature>
<evidence type="ECO:0000256" key="1">
    <source>
        <dbReference type="SAM" id="MobiDB-lite"/>
    </source>
</evidence>
<sequence length="260" mass="29841">MFRNGFAVAQKVWMSNVLKYRTTLGSHVLLKAILEDKSANQCVKQQRLSHILSVCEQYEHPFAGLAELIVELCVANLEEDAQYLLMRVRLFGFLYLCKQSILEEPVRESRICAKVKPIENASFSIELSISGNHFRRPLNRLKDDEDSLVHVERFAKLINECIHPKQKRRPQKKANEQSSSDCLESREMHTETDKTKGSQEEGSIGNFIVNRMLTKKGKRSPKNRKAKRHKADVEKLHELALIVQRIWGDLAGKVDSLCLT</sequence>
<feature type="region of interest" description="Disordered" evidence="1">
    <location>
        <begin position="165"/>
        <end position="231"/>
    </location>
</feature>
<dbReference type="Proteomes" id="UP000050794">
    <property type="component" value="Unassembled WGS sequence"/>
</dbReference>
<reference evidence="2 3" key="2">
    <citation type="submission" date="2018-11" db="EMBL/GenBank/DDBJ databases">
        <authorList>
            <consortium name="Pathogen Informatics"/>
        </authorList>
    </citation>
    <scope>NUCLEOTIDE SEQUENCE [LARGE SCALE GENOMIC DNA]</scope>
</reference>
<evidence type="ECO:0000313" key="3">
    <source>
        <dbReference type="Proteomes" id="UP000050794"/>
    </source>
</evidence>
<gene>
    <name evidence="2" type="ORF">TCNE_LOCUS10158</name>
</gene>
<dbReference type="AlphaFoldDB" id="A0A183UNT8"/>
<feature type="compositionally biased region" description="Basic and acidic residues" evidence="1">
    <location>
        <begin position="183"/>
        <end position="199"/>
    </location>
</feature>
<reference evidence="4" key="1">
    <citation type="submission" date="2016-06" db="UniProtKB">
        <authorList>
            <consortium name="WormBaseParasite"/>
        </authorList>
    </citation>
    <scope>IDENTIFICATION</scope>
</reference>
<name>A0A183UNT8_TOXCA</name>
<protein>
    <submittedName>
        <fullName evidence="4">MIF4G domain-containing protein</fullName>
    </submittedName>
</protein>
<dbReference type="EMBL" id="UYWY01020406">
    <property type="protein sequence ID" value="VDM41479.1"/>
    <property type="molecule type" value="Genomic_DNA"/>
</dbReference>
<dbReference type="WBParaSite" id="TCNE_0001015801-mRNA-1">
    <property type="protein sequence ID" value="TCNE_0001015801-mRNA-1"/>
    <property type="gene ID" value="TCNE_0001015801"/>
</dbReference>
<evidence type="ECO:0000313" key="2">
    <source>
        <dbReference type="EMBL" id="VDM41479.1"/>
    </source>
</evidence>
<proteinExistence type="predicted"/>